<name>A0A3A3Z3S3_9ACTN</name>
<organism evidence="1 2">
    <name type="scientific">Vallicoccus soli</name>
    <dbReference type="NCBI Taxonomy" id="2339232"/>
    <lineage>
        <taxon>Bacteria</taxon>
        <taxon>Bacillati</taxon>
        <taxon>Actinomycetota</taxon>
        <taxon>Actinomycetes</taxon>
        <taxon>Motilibacterales</taxon>
        <taxon>Vallicoccaceae</taxon>
        <taxon>Vallicoccus</taxon>
    </lineage>
</organism>
<dbReference type="Proteomes" id="UP000265614">
    <property type="component" value="Unassembled WGS sequence"/>
</dbReference>
<dbReference type="AlphaFoldDB" id="A0A3A3Z3S3"/>
<dbReference type="OrthoDB" id="3482738at2"/>
<comment type="caution">
    <text evidence="1">The sequence shown here is derived from an EMBL/GenBank/DDBJ whole genome shotgun (WGS) entry which is preliminary data.</text>
</comment>
<reference evidence="1 2" key="1">
    <citation type="submission" date="2018-09" db="EMBL/GenBank/DDBJ databases">
        <title>YIM 75000 draft genome.</title>
        <authorList>
            <person name="Tang S."/>
            <person name="Feng Y."/>
        </authorList>
    </citation>
    <scope>NUCLEOTIDE SEQUENCE [LARGE SCALE GENOMIC DNA]</scope>
    <source>
        <strain evidence="1 2">YIM 75000</strain>
    </source>
</reference>
<sequence length="75" mass="7997">MGEFATELRRRVLVAEQALLAARSDGDDYLQAVHTGELESLRRLAAAHGVALARTLPEQAPPAPVALPEREPVAG</sequence>
<evidence type="ECO:0000313" key="1">
    <source>
        <dbReference type="EMBL" id="RJK96266.1"/>
    </source>
</evidence>
<dbReference type="EMBL" id="QZEZ01000003">
    <property type="protein sequence ID" value="RJK96266.1"/>
    <property type="molecule type" value="Genomic_DNA"/>
</dbReference>
<keyword evidence="2" id="KW-1185">Reference proteome</keyword>
<dbReference type="RefSeq" id="WP_119949998.1">
    <property type="nucleotide sequence ID" value="NZ_QZEZ01000003.1"/>
</dbReference>
<accession>A0A3A3Z3S3</accession>
<gene>
    <name evidence="1" type="ORF">D5H78_08355</name>
</gene>
<evidence type="ECO:0000313" key="2">
    <source>
        <dbReference type="Proteomes" id="UP000265614"/>
    </source>
</evidence>
<proteinExistence type="predicted"/>
<protein>
    <submittedName>
        <fullName evidence="1">Uncharacterized protein</fullName>
    </submittedName>
</protein>